<dbReference type="InterPro" id="IPR006145">
    <property type="entry name" value="PsdUridine_synth_RsuA/RluA"/>
</dbReference>
<organism evidence="6 8">
    <name type="scientific">Lentilactobacillus farraginis DSM 18382 = JCM 14108</name>
    <dbReference type="NCBI Taxonomy" id="1423743"/>
    <lineage>
        <taxon>Bacteria</taxon>
        <taxon>Bacillati</taxon>
        <taxon>Bacillota</taxon>
        <taxon>Bacilli</taxon>
        <taxon>Lactobacillales</taxon>
        <taxon>Lactobacillaceae</taxon>
        <taxon>Lentilactobacillus</taxon>
    </lineage>
</organism>
<reference evidence="6" key="1">
    <citation type="journal article" date="2014" name="Genome Announc.">
        <title>Draft Genome Sequences of Two Lactobacillus Strains, L. farraginis JCM 14108T and L. composti JCM 14202T, Isolated from Compost of Distilled Shochu Residue.</title>
        <authorList>
            <person name="Yuki M."/>
            <person name="Oshima K."/>
            <person name="Suda W."/>
            <person name="Kitahara M."/>
            <person name="Kitamura K."/>
            <person name="Iida T."/>
            <person name="Hattori M."/>
            <person name="Ohkuma M."/>
        </authorList>
    </citation>
    <scope>NUCLEOTIDE SEQUENCE [LARGE SCALE GENOMIC DNA]</scope>
    <source>
        <strain evidence="6">JCM 14108</strain>
    </source>
</reference>
<dbReference type="Proteomes" id="UP000019488">
    <property type="component" value="Unassembled WGS sequence"/>
</dbReference>
<dbReference type="InterPro" id="IPR050188">
    <property type="entry name" value="RluA_PseudoU_synthase"/>
</dbReference>
<dbReference type="GO" id="GO:0003723">
    <property type="term" value="F:RNA binding"/>
    <property type="evidence" value="ECO:0007669"/>
    <property type="project" value="InterPro"/>
</dbReference>
<evidence type="ECO:0000313" key="6">
    <source>
        <dbReference type="EMBL" id="GAF35796.1"/>
    </source>
</evidence>
<dbReference type="PANTHER" id="PTHR21600:SF35">
    <property type="entry name" value="PSEUDOURIDINE SYNTHASE"/>
    <property type="match status" value="1"/>
</dbReference>
<proteinExistence type="inferred from homology"/>
<comment type="caution">
    <text evidence="6">The sequence shown here is derived from an EMBL/GenBank/DDBJ whole genome shotgun (WGS) entry which is preliminary data.</text>
</comment>
<dbReference type="InterPro" id="IPR020103">
    <property type="entry name" value="PsdUridine_synth_cat_dom_sf"/>
</dbReference>
<dbReference type="EC" id="5.4.99.-" evidence="4"/>
<evidence type="ECO:0000256" key="1">
    <source>
        <dbReference type="ARBA" id="ARBA00000073"/>
    </source>
</evidence>
<dbReference type="Gene3D" id="3.30.2350.10">
    <property type="entry name" value="Pseudouridine synthase"/>
    <property type="match status" value="1"/>
</dbReference>
<dbReference type="NCBIfam" id="TIGR00005">
    <property type="entry name" value="rluA_subfam"/>
    <property type="match status" value="1"/>
</dbReference>
<evidence type="ECO:0000313" key="8">
    <source>
        <dbReference type="Proteomes" id="UP000019488"/>
    </source>
</evidence>
<protein>
    <recommendedName>
        <fullName evidence="4">Pseudouridine synthase</fullName>
        <ecNumber evidence="4">5.4.99.-</ecNumber>
    </recommendedName>
</protein>
<dbReference type="GO" id="GO:0009982">
    <property type="term" value="F:pseudouridine synthase activity"/>
    <property type="evidence" value="ECO:0007669"/>
    <property type="project" value="InterPro"/>
</dbReference>
<evidence type="ECO:0000313" key="7">
    <source>
        <dbReference type="EMBL" id="KRM00996.1"/>
    </source>
</evidence>
<dbReference type="AlphaFoldDB" id="X0PH86"/>
<dbReference type="RefSeq" id="WP_035178324.1">
    <property type="nucleotide sequence ID" value="NZ_AZFY01000155.1"/>
</dbReference>
<dbReference type="GO" id="GO:0140098">
    <property type="term" value="F:catalytic activity, acting on RNA"/>
    <property type="evidence" value="ECO:0007669"/>
    <property type="project" value="UniProtKB-ARBA"/>
</dbReference>
<dbReference type="EMBL" id="BAKI01000004">
    <property type="protein sequence ID" value="GAF35796.1"/>
    <property type="molecule type" value="Genomic_DNA"/>
</dbReference>
<dbReference type="CDD" id="cd02869">
    <property type="entry name" value="PseudoU_synth_RluA_like"/>
    <property type="match status" value="1"/>
</dbReference>
<gene>
    <name evidence="7" type="ORF">FD41_GL001814</name>
    <name evidence="6" type="ORF">JCM14108_703</name>
</gene>
<dbReference type="PATRIC" id="fig|1423743.5.peg.1871"/>
<dbReference type="InterPro" id="IPR006224">
    <property type="entry name" value="PsdUridine_synth_RluA-like_CS"/>
</dbReference>
<keyword evidence="4" id="KW-0413">Isomerase</keyword>
<evidence type="ECO:0000256" key="4">
    <source>
        <dbReference type="RuleBase" id="RU362028"/>
    </source>
</evidence>
<dbReference type="eggNOG" id="COG0564">
    <property type="taxonomic scope" value="Bacteria"/>
</dbReference>
<dbReference type="InterPro" id="IPR006225">
    <property type="entry name" value="PsdUridine_synth_RluC/D"/>
</dbReference>
<dbReference type="GO" id="GO:0000455">
    <property type="term" value="P:enzyme-directed rRNA pseudouridine synthesis"/>
    <property type="evidence" value="ECO:0007669"/>
    <property type="project" value="TreeGrafter"/>
</dbReference>
<dbReference type="Proteomes" id="UP000051966">
    <property type="component" value="Unassembled WGS sequence"/>
</dbReference>
<evidence type="ECO:0000256" key="2">
    <source>
        <dbReference type="ARBA" id="ARBA00010876"/>
    </source>
</evidence>
<comment type="catalytic activity">
    <reaction evidence="1 4">
        <text>a uridine in RNA = a pseudouridine in RNA</text>
        <dbReference type="Rhea" id="RHEA:48348"/>
        <dbReference type="Rhea" id="RHEA-COMP:12068"/>
        <dbReference type="Rhea" id="RHEA-COMP:12069"/>
        <dbReference type="ChEBI" id="CHEBI:65314"/>
        <dbReference type="ChEBI" id="CHEBI:65315"/>
    </reaction>
</comment>
<feature type="domain" description="Pseudouridine synthase RsuA/RluA-like" evidence="5">
    <location>
        <begin position="87"/>
        <end position="238"/>
    </location>
</feature>
<feature type="active site" evidence="3">
    <location>
        <position position="135"/>
    </location>
</feature>
<evidence type="ECO:0000259" key="5">
    <source>
        <dbReference type="Pfam" id="PF00849"/>
    </source>
</evidence>
<keyword evidence="9" id="KW-1185">Reference proteome</keyword>
<dbReference type="PANTHER" id="PTHR21600">
    <property type="entry name" value="MITOCHONDRIAL RNA PSEUDOURIDINE SYNTHASE"/>
    <property type="match status" value="1"/>
</dbReference>
<reference evidence="7 9" key="2">
    <citation type="journal article" date="2015" name="Genome Announc.">
        <title>Expanding the biotechnology potential of lactobacilli through comparative genomics of 213 strains and associated genera.</title>
        <authorList>
            <person name="Sun Z."/>
            <person name="Harris H.M."/>
            <person name="McCann A."/>
            <person name="Guo C."/>
            <person name="Argimon S."/>
            <person name="Zhang W."/>
            <person name="Yang X."/>
            <person name="Jeffery I.B."/>
            <person name="Cooney J.C."/>
            <person name="Kagawa T.F."/>
            <person name="Liu W."/>
            <person name="Song Y."/>
            <person name="Salvetti E."/>
            <person name="Wrobel A."/>
            <person name="Rasinkangas P."/>
            <person name="Parkhill J."/>
            <person name="Rea M.C."/>
            <person name="O'Sullivan O."/>
            <person name="Ritari J."/>
            <person name="Douillard F.P."/>
            <person name="Paul Ross R."/>
            <person name="Yang R."/>
            <person name="Briner A.E."/>
            <person name="Felis G.E."/>
            <person name="de Vos W.M."/>
            <person name="Barrangou R."/>
            <person name="Klaenhammer T.R."/>
            <person name="Caufield P.W."/>
            <person name="Cui Y."/>
            <person name="Zhang H."/>
            <person name="O'Toole P.W."/>
        </authorList>
    </citation>
    <scope>NUCLEOTIDE SEQUENCE [LARGE SCALE GENOMIC DNA]</scope>
    <source>
        <strain evidence="7 9">DSM 18382</strain>
    </source>
</reference>
<comment type="function">
    <text evidence="4">Responsible for synthesis of pseudouridine from uracil.</text>
</comment>
<name>X0PH86_9LACO</name>
<dbReference type="SUPFAM" id="SSF55120">
    <property type="entry name" value="Pseudouridine synthase"/>
    <property type="match status" value="1"/>
</dbReference>
<accession>X0PH86</accession>
<dbReference type="EMBL" id="AZFY01000155">
    <property type="protein sequence ID" value="KRM00996.1"/>
    <property type="molecule type" value="Genomic_DNA"/>
</dbReference>
<comment type="similarity">
    <text evidence="2 4">Belongs to the pseudouridine synthase RluA family.</text>
</comment>
<dbReference type="Pfam" id="PF00849">
    <property type="entry name" value="PseudoU_synth_2"/>
    <property type="match status" value="1"/>
</dbReference>
<dbReference type="STRING" id="1423743.FD41_GL001814"/>
<evidence type="ECO:0000313" key="9">
    <source>
        <dbReference type="Proteomes" id="UP000051966"/>
    </source>
</evidence>
<evidence type="ECO:0000256" key="3">
    <source>
        <dbReference type="PIRSR" id="PIRSR606225-1"/>
    </source>
</evidence>
<dbReference type="OrthoDB" id="9807829at2"/>
<sequence>MTEFNWTYQGKAPIKVRTFIMGYGITRTLLKKIKYHGGKTLVNGEPVLVNRKLTTNDIVTVVLPPEPENDHVPPSNLPIRIIFEDEHFLIVNKPAGVASVPAHNRANDSLVNRVKGYYQRQHYANQKIHIVTRLDKDTSGLVIFAKHHFAHSVLDKQLKDHRIKKTYLAIVAGQFSTDHFEIYLPIRRAADSLVKREIGLPGKMSVTEAWPLRRLKNRTLVKIRLHTGRTHQIRVHMKAVGHPLVGDWLYNPKDESFPRQALHCWQLRFFNPFCGRFINCTAPLPSDMKTYLAVYER</sequence>
<dbReference type="PROSITE" id="PS01129">
    <property type="entry name" value="PSI_RLU"/>
    <property type="match status" value="1"/>
</dbReference>